<feature type="transmembrane region" description="Helical" evidence="7">
    <location>
        <begin position="337"/>
        <end position="355"/>
    </location>
</feature>
<feature type="transmembrane region" description="Helical" evidence="7">
    <location>
        <begin position="401"/>
        <end position="420"/>
    </location>
</feature>
<feature type="transmembrane region" description="Helical" evidence="7">
    <location>
        <begin position="307"/>
        <end position="325"/>
    </location>
</feature>
<evidence type="ECO:0000256" key="3">
    <source>
        <dbReference type="ARBA" id="ARBA00022475"/>
    </source>
</evidence>
<dbReference type="Gene3D" id="1.20.1720.10">
    <property type="entry name" value="Multidrug resistance protein D"/>
    <property type="match status" value="1"/>
</dbReference>
<dbReference type="Proteomes" id="UP000033618">
    <property type="component" value="Unassembled WGS sequence"/>
</dbReference>
<feature type="transmembrane region" description="Helical" evidence="7">
    <location>
        <begin position="367"/>
        <end position="389"/>
    </location>
</feature>
<dbReference type="PATRIC" id="fig|28092.6.peg.3369"/>
<name>A0A0F5JZ82_9BURK</name>
<dbReference type="GO" id="GO:0005886">
    <property type="term" value="C:plasma membrane"/>
    <property type="evidence" value="ECO:0007669"/>
    <property type="project" value="UniProtKB-SubCell"/>
</dbReference>
<protein>
    <submittedName>
        <fullName evidence="9">DSBA oxidoreductase</fullName>
    </submittedName>
</protein>
<feature type="transmembrane region" description="Helical" evidence="7">
    <location>
        <begin position="230"/>
        <end position="249"/>
    </location>
</feature>
<sequence>MPHGEATVVDQAVDASVWKIVAVAMLGSLLAQLDATVVNVSLAPLASELQASLKTIQWVTSGYLLALAFALPINGWLIQRIGAKSLYLWCFSIFTISSMLCGLAWSASSLIGFRLLQGASGGLMAPMAQLLMKRAAGHEFTRIAGYAAIPVLLGPALGPVIAGAILHAASWRWLFLVNLPVGVLAIALAKAFLPKDVDERTVAPLDWIGLALLSPSLVFVLFGIDRLSQPAGIIATVVGVLMFVAFLVVQRGKGDAALIDLTLFRSRAFSVAALVQFLWNGVMFAGQMLVPLFLIQQCGESPAMMGWMLAPLGLGMMLIVPLLGFVTSRLGERRTAIAGAFSACASTLLLAWLATHGLDRPVLAAALFFRGVGLGAIGLPVVSLAYASIGNEDLPMATTTLNIVQRIGGPILTTLCALLLSRELQGHAGWLGLNAWSETLGALAALHAIMAMTTLALPHSSRT</sequence>
<dbReference type="AlphaFoldDB" id="A0A0F5JZ82"/>
<dbReference type="InterPro" id="IPR036259">
    <property type="entry name" value="MFS_trans_sf"/>
</dbReference>
<dbReference type="SUPFAM" id="SSF103473">
    <property type="entry name" value="MFS general substrate transporter"/>
    <property type="match status" value="1"/>
</dbReference>
<dbReference type="GO" id="GO:0022857">
    <property type="term" value="F:transmembrane transporter activity"/>
    <property type="evidence" value="ECO:0007669"/>
    <property type="project" value="InterPro"/>
</dbReference>
<gene>
    <name evidence="9" type="ORF">WM40_14265</name>
</gene>
<feature type="transmembrane region" description="Helical" evidence="7">
    <location>
        <begin position="440"/>
        <end position="457"/>
    </location>
</feature>
<evidence type="ECO:0000256" key="4">
    <source>
        <dbReference type="ARBA" id="ARBA00022692"/>
    </source>
</evidence>
<keyword evidence="10" id="KW-1185">Reference proteome</keyword>
<feature type="domain" description="Major facilitator superfamily (MFS) profile" evidence="8">
    <location>
        <begin position="20"/>
        <end position="462"/>
    </location>
</feature>
<evidence type="ECO:0000313" key="10">
    <source>
        <dbReference type="Proteomes" id="UP000033618"/>
    </source>
</evidence>
<evidence type="ECO:0000256" key="7">
    <source>
        <dbReference type="SAM" id="Phobius"/>
    </source>
</evidence>
<proteinExistence type="predicted"/>
<dbReference type="NCBIfam" id="TIGR00711">
    <property type="entry name" value="efflux_EmrB"/>
    <property type="match status" value="1"/>
</dbReference>
<feature type="transmembrane region" description="Helical" evidence="7">
    <location>
        <begin position="173"/>
        <end position="193"/>
    </location>
</feature>
<evidence type="ECO:0000259" key="8">
    <source>
        <dbReference type="PROSITE" id="PS50850"/>
    </source>
</evidence>
<feature type="transmembrane region" description="Helical" evidence="7">
    <location>
        <begin position="55"/>
        <end position="74"/>
    </location>
</feature>
<dbReference type="InterPro" id="IPR011701">
    <property type="entry name" value="MFS"/>
</dbReference>
<keyword evidence="2" id="KW-0813">Transport</keyword>
<feature type="transmembrane region" description="Helical" evidence="7">
    <location>
        <begin position="143"/>
        <end position="167"/>
    </location>
</feature>
<dbReference type="PANTHER" id="PTHR42718:SF46">
    <property type="entry name" value="BLR6921 PROTEIN"/>
    <property type="match status" value="1"/>
</dbReference>
<dbReference type="STRING" id="28092.WM40_14265"/>
<dbReference type="PANTHER" id="PTHR42718">
    <property type="entry name" value="MAJOR FACILITATOR SUPERFAMILY MULTIDRUG TRANSPORTER MFSC"/>
    <property type="match status" value="1"/>
</dbReference>
<dbReference type="Pfam" id="PF07690">
    <property type="entry name" value="MFS_1"/>
    <property type="match status" value="1"/>
</dbReference>
<feature type="transmembrane region" description="Helical" evidence="7">
    <location>
        <begin position="86"/>
        <end position="105"/>
    </location>
</feature>
<dbReference type="Gene3D" id="1.20.1250.20">
    <property type="entry name" value="MFS general substrate transporter like domains"/>
    <property type="match status" value="1"/>
</dbReference>
<comment type="caution">
    <text evidence="9">The sequence shown here is derived from an EMBL/GenBank/DDBJ whole genome shotgun (WGS) entry which is preliminary data.</text>
</comment>
<keyword evidence="6 7" id="KW-0472">Membrane</keyword>
<dbReference type="PROSITE" id="PS50850">
    <property type="entry name" value="MFS"/>
    <property type="match status" value="1"/>
</dbReference>
<accession>A0A0F5JZ82</accession>
<evidence type="ECO:0000256" key="6">
    <source>
        <dbReference type="ARBA" id="ARBA00023136"/>
    </source>
</evidence>
<dbReference type="InterPro" id="IPR020846">
    <property type="entry name" value="MFS_dom"/>
</dbReference>
<keyword evidence="4 7" id="KW-0812">Transmembrane</keyword>
<dbReference type="EMBL" id="LAQU01000014">
    <property type="protein sequence ID" value="KKB63005.1"/>
    <property type="molecule type" value="Genomic_DNA"/>
</dbReference>
<dbReference type="InterPro" id="IPR004638">
    <property type="entry name" value="EmrB-like"/>
</dbReference>
<reference evidence="9 10" key="1">
    <citation type="submission" date="2015-03" db="EMBL/GenBank/DDBJ databases">
        <title>Draft Genome Sequence of Burkholderia andropogonis type strain ICMP2807, isolated from Sorghum bicolor.</title>
        <authorList>
            <person name="Lopes-Santos L."/>
            <person name="Castro D.B."/>
            <person name="Ottoboni L.M."/>
            <person name="Park D."/>
            <person name="Weirc B.S."/>
            <person name="Destefano S.A."/>
        </authorList>
    </citation>
    <scope>NUCLEOTIDE SEQUENCE [LARGE SCALE GENOMIC DNA]</scope>
    <source>
        <strain evidence="9 10">ICMP2807</strain>
    </source>
</reference>
<evidence type="ECO:0000313" key="9">
    <source>
        <dbReference type="EMBL" id="KKB63005.1"/>
    </source>
</evidence>
<evidence type="ECO:0000256" key="5">
    <source>
        <dbReference type="ARBA" id="ARBA00022989"/>
    </source>
</evidence>
<keyword evidence="3" id="KW-1003">Cell membrane</keyword>
<evidence type="ECO:0000256" key="2">
    <source>
        <dbReference type="ARBA" id="ARBA00022448"/>
    </source>
</evidence>
<keyword evidence="5 7" id="KW-1133">Transmembrane helix</keyword>
<feature type="transmembrane region" description="Helical" evidence="7">
    <location>
        <begin position="20"/>
        <end position="43"/>
    </location>
</feature>
<comment type="subcellular location">
    <subcellularLocation>
        <location evidence="1">Cell membrane</location>
        <topology evidence="1">Multi-pass membrane protein</topology>
    </subcellularLocation>
</comment>
<organism evidence="9 10">
    <name type="scientific">Robbsia andropogonis</name>
    <dbReference type="NCBI Taxonomy" id="28092"/>
    <lineage>
        <taxon>Bacteria</taxon>
        <taxon>Pseudomonadati</taxon>
        <taxon>Pseudomonadota</taxon>
        <taxon>Betaproteobacteria</taxon>
        <taxon>Burkholderiales</taxon>
        <taxon>Burkholderiaceae</taxon>
        <taxon>Robbsia</taxon>
    </lineage>
</organism>
<feature type="transmembrane region" description="Helical" evidence="7">
    <location>
        <begin position="111"/>
        <end position="131"/>
    </location>
</feature>
<evidence type="ECO:0000256" key="1">
    <source>
        <dbReference type="ARBA" id="ARBA00004651"/>
    </source>
</evidence>
<feature type="transmembrane region" description="Helical" evidence="7">
    <location>
        <begin position="205"/>
        <end position="224"/>
    </location>
</feature>
<feature type="transmembrane region" description="Helical" evidence="7">
    <location>
        <begin position="269"/>
        <end position="295"/>
    </location>
</feature>